<evidence type="ECO:0000313" key="2">
    <source>
        <dbReference type="EMBL" id="KAG7129490.1"/>
    </source>
</evidence>
<dbReference type="OrthoDB" id="1530at2759"/>
<organism evidence="2 3">
    <name type="scientific">Verticillium longisporum</name>
    <name type="common">Verticillium dahliae var. longisporum</name>
    <dbReference type="NCBI Taxonomy" id="100787"/>
    <lineage>
        <taxon>Eukaryota</taxon>
        <taxon>Fungi</taxon>
        <taxon>Dikarya</taxon>
        <taxon>Ascomycota</taxon>
        <taxon>Pezizomycotina</taxon>
        <taxon>Sordariomycetes</taxon>
        <taxon>Hypocreomycetidae</taxon>
        <taxon>Glomerellales</taxon>
        <taxon>Plectosphaerellaceae</taxon>
        <taxon>Verticillium</taxon>
    </lineage>
</organism>
<evidence type="ECO:0000313" key="3">
    <source>
        <dbReference type="Proteomes" id="UP000689129"/>
    </source>
</evidence>
<name>A0A8I2ZER1_VERLO</name>
<evidence type="ECO:0000256" key="1">
    <source>
        <dbReference type="SAM" id="MobiDB-lite"/>
    </source>
</evidence>
<comment type="caution">
    <text evidence="2">The sequence shown here is derived from an EMBL/GenBank/DDBJ whole genome shotgun (WGS) entry which is preliminary data.</text>
</comment>
<dbReference type="Proteomes" id="UP000689129">
    <property type="component" value="Unassembled WGS sequence"/>
</dbReference>
<dbReference type="EMBL" id="JAEMWZ010000245">
    <property type="protein sequence ID" value="KAG7129490.1"/>
    <property type="molecule type" value="Genomic_DNA"/>
</dbReference>
<sequence length="75" mass="8137">MSFSSLVQDLSLRDSGMPRRPGPRGTASASTIDDGRSQVSRAMSYASTAATSVVAGREAVDQVYAHLPHFHFRQR</sequence>
<feature type="compositionally biased region" description="Polar residues" evidence="1">
    <location>
        <begin position="27"/>
        <end position="36"/>
    </location>
</feature>
<proteinExistence type="predicted"/>
<feature type="region of interest" description="Disordered" evidence="1">
    <location>
        <begin position="1"/>
        <end position="36"/>
    </location>
</feature>
<dbReference type="AlphaFoldDB" id="A0A8I2ZER1"/>
<protein>
    <submittedName>
        <fullName evidence="2">Uncharacterized protein</fullName>
    </submittedName>
</protein>
<gene>
    <name evidence="2" type="ORF">HYQ45_011354</name>
</gene>
<reference evidence="2" key="1">
    <citation type="journal article" date="2021" name="Mol. Plant Pathol.">
        <title>A 20-kb lineage-specific genomic region tames virulence in pathogenic amphidiploid Verticillium longisporum.</title>
        <authorList>
            <person name="Harting R."/>
            <person name="Starke J."/>
            <person name="Kusch H."/>
            <person name="Poggeler S."/>
            <person name="Maurus I."/>
            <person name="Schluter R."/>
            <person name="Landesfeind M."/>
            <person name="Bulla I."/>
            <person name="Nowrousian M."/>
            <person name="de Jonge R."/>
            <person name="Stahlhut G."/>
            <person name="Hoff K.J."/>
            <person name="Asshauer K.P."/>
            <person name="Thurmer A."/>
            <person name="Stanke M."/>
            <person name="Daniel R."/>
            <person name="Morgenstern B."/>
            <person name="Thomma B.P.H.J."/>
            <person name="Kronstad J.W."/>
            <person name="Braus-Stromeyer S.A."/>
            <person name="Braus G.H."/>
        </authorList>
    </citation>
    <scope>NUCLEOTIDE SEQUENCE</scope>
    <source>
        <strain evidence="2">Vl32</strain>
    </source>
</reference>
<accession>A0A8I2ZER1</accession>